<comment type="similarity">
    <text evidence="1 6 10">Belongs to the histidinol dehydrogenase family.</text>
</comment>
<keyword evidence="3 9" id="KW-0479">Metal-binding</keyword>
<evidence type="ECO:0000256" key="6">
    <source>
        <dbReference type="PIRNR" id="PIRNR000099"/>
    </source>
</evidence>
<dbReference type="SUPFAM" id="SSF53720">
    <property type="entry name" value="ALDH-like"/>
    <property type="match status" value="1"/>
</dbReference>
<dbReference type="Gene3D" id="3.40.50.1980">
    <property type="entry name" value="Nitrogenase molybdenum iron protein domain"/>
    <property type="match status" value="2"/>
</dbReference>
<dbReference type="FunFam" id="3.40.50.1980:FF:000001">
    <property type="entry name" value="Histidinol dehydrogenase"/>
    <property type="match status" value="1"/>
</dbReference>
<keyword evidence="6" id="KW-0028">Amino-acid biosynthesis</keyword>
<dbReference type="InterPro" id="IPR016161">
    <property type="entry name" value="Ald_DH/histidinol_DH"/>
</dbReference>
<evidence type="ECO:0000256" key="9">
    <source>
        <dbReference type="PIRSR" id="PIRSR000099-4"/>
    </source>
</evidence>
<comment type="function">
    <text evidence="6">Catalyzes the sequential NAD-dependent oxidations of L-histidinol to L-histidinaldehyde and then to L-histidine.</text>
</comment>
<evidence type="ECO:0000256" key="7">
    <source>
        <dbReference type="PIRSR" id="PIRSR000099-1"/>
    </source>
</evidence>
<dbReference type="GO" id="GO:0046872">
    <property type="term" value="F:metal ion binding"/>
    <property type="evidence" value="ECO:0007669"/>
    <property type="project" value="UniProtKB-KW"/>
</dbReference>
<feature type="binding site" evidence="8">
    <location>
        <position position="323"/>
    </location>
    <ligand>
        <name>substrate</name>
    </ligand>
</feature>
<feature type="binding site" evidence="9">
    <location>
        <position position="415"/>
    </location>
    <ligand>
        <name>Zn(2+)</name>
        <dbReference type="ChEBI" id="CHEBI:29105"/>
    </ligand>
</feature>
<dbReference type="GO" id="GO:0004399">
    <property type="term" value="F:histidinol dehydrogenase activity"/>
    <property type="evidence" value="ECO:0007669"/>
    <property type="project" value="UniProtKB-UniRule"/>
</dbReference>
<comment type="pathway">
    <text evidence="6">Amino-acid biosynthesis; L-histidine biosynthesis; L-histidine from 5-phospho-alpha-D-ribose 1-diphosphate: step 9/9.</text>
</comment>
<name>F3KNI1_9ARCH</name>
<dbReference type="PIRSF" id="PIRSF000099">
    <property type="entry name" value="Histidinol_dh"/>
    <property type="match status" value="1"/>
</dbReference>
<feature type="binding site" evidence="8">
    <location>
        <position position="257"/>
    </location>
    <ligand>
        <name>substrate</name>
    </ligand>
</feature>
<comment type="cofactor">
    <cofactor evidence="9">
        <name>Zn(2+)</name>
        <dbReference type="ChEBI" id="CHEBI:29105"/>
    </cofactor>
    <text evidence="9">Binds 1 zinc ion per subunit.</text>
</comment>
<dbReference type="PANTHER" id="PTHR21256:SF2">
    <property type="entry name" value="HISTIDINE BIOSYNTHESIS TRIFUNCTIONAL PROTEIN"/>
    <property type="match status" value="1"/>
</dbReference>
<keyword evidence="6" id="KW-0368">Histidine biosynthesis</keyword>
<dbReference type="HOGENOM" id="CLU_006732_3_0_2"/>
<dbReference type="AlphaFoldDB" id="F3KNI1"/>
<evidence type="ECO:0000256" key="5">
    <source>
        <dbReference type="ARBA" id="ARBA00023002"/>
    </source>
</evidence>
<comment type="catalytic activity">
    <reaction evidence="6">
        <text>L-histidinol + 2 NAD(+) + H2O = L-histidine + 2 NADH + 3 H(+)</text>
        <dbReference type="Rhea" id="RHEA:20641"/>
        <dbReference type="ChEBI" id="CHEBI:15377"/>
        <dbReference type="ChEBI" id="CHEBI:15378"/>
        <dbReference type="ChEBI" id="CHEBI:57540"/>
        <dbReference type="ChEBI" id="CHEBI:57595"/>
        <dbReference type="ChEBI" id="CHEBI:57699"/>
        <dbReference type="ChEBI" id="CHEBI:57945"/>
        <dbReference type="EC" id="1.1.1.23"/>
    </reaction>
</comment>
<feature type="active site" description="Proton acceptor" evidence="7">
    <location>
        <position position="323"/>
    </location>
</feature>
<feature type="binding site" evidence="9">
    <location>
        <position position="254"/>
    </location>
    <ligand>
        <name>Zn(2+)</name>
        <dbReference type="ChEBI" id="CHEBI:29105"/>
    </ligand>
</feature>
<feature type="active site" description="Proton acceptor" evidence="7">
    <location>
        <position position="322"/>
    </location>
</feature>
<evidence type="ECO:0000256" key="10">
    <source>
        <dbReference type="RuleBase" id="RU004175"/>
    </source>
</evidence>
<dbReference type="PRINTS" id="PR00083">
    <property type="entry name" value="HOLDHDRGNASE"/>
</dbReference>
<accession>F3KNI1</accession>
<evidence type="ECO:0000256" key="2">
    <source>
        <dbReference type="ARBA" id="ARBA00016531"/>
    </source>
</evidence>
<organism evidence="11">
    <name type="scientific">Candidatus Nitrosarchaeum limnium SFB1</name>
    <dbReference type="NCBI Taxonomy" id="886738"/>
    <lineage>
        <taxon>Archaea</taxon>
        <taxon>Nitrososphaerota</taxon>
        <taxon>Nitrososphaeria</taxon>
        <taxon>Nitrosopumilales</taxon>
        <taxon>Nitrosopumilaceae</taxon>
        <taxon>Nitrosarchaeum</taxon>
    </lineage>
</organism>
<dbReference type="Pfam" id="PF00815">
    <property type="entry name" value="Histidinol_dh"/>
    <property type="match status" value="1"/>
</dbReference>
<dbReference type="InterPro" id="IPR001692">
    <property type="entry name" value="Histidinol_DH_CS"/>
</dbReference>
<keyword evidence="6" id="KW-0520">NAD</keyword>
<dbReference type="GO" id="GO:0051287">
    <property type="term" value="F:NAD binding"/>
    <property type="evidence" value="ECO:0007669"/>
    <property type="project" value="InterPro"/>
</dbReference>
<sequence length="424" mass="46007">MKIIKVTNVEKFTSQILPKQPSYKNKSIVESILNDVQNNGDLAIRKYEKKFSGANITSLLLSQNDIKNAFSKVSKNEINAIKLSKLRLEKTEYAVKSILKNKTIDTDGIKISKKFVPIQSVGCYIPGGLARYPSSVIMSVIPAKIAGVKRIAVVSPPNSDGKVDPLTIVAANLCGANEIYRVGGAQAIAALSFGTSSIPKVDKIVGPGGMFVTIAKSMISVRTSIDMLAGPTELGIIADETANPNYVALDLISQSEHSNDTFCYLITNSEKLAKSVDKIIHDLIDKIKRNNFVKTSLKKNGFLAICKNYSDMIKLANELAPEHLQIMTKNPNSFASKITSSGLTLLGNNTPSSASDYLLGSNHILPTNGFGKVRGSLSVLDFMKINTQISASKISLSKISKHMQIFTESEGLPNHYEAVRGRIQ</sequence>
<dbReference type="GO" id="GO:0005737">
    <property type="term" value="C:cytoplasm"/>
    <property type="evidence" value="ECO:0007669"/>
    <property type="project" value="TreeGrafter"/>
</dbReference>
<keyword evidence="5 6" id="KW-0560">Oxidoreductase</keyword>
<dbReference type="InterPro" id="IPR022695">
    <property type="entry name" value="Histidinol_DH_monofunct"/>
</dbReference>
<dbReference type="InterPro" id="IPR012131">
    <property type="entry name" value="Hstdl_DH"/>
</dbReference>
<dbReference type="Gene3D" id="1.20.5.1300">
    <property type="match status" value="1"/>
</dbReference>
<gene>
    <name evidence="11" type="ORF">Nlim_1963</name>
</gene>
<dbReference type="PANTHER" id="PTHR21256">
    <property type="entry name" value="HISTIDINOL DEHYDROGENASE HDH"/>
    <property type="match status" value="1"/>
</dbReference>
<evidence type="ECO:0000256" key="8">
    <source>
        <dbReference type="PIRSR" id="PIRSR000099-3"/>
    </source>
</evidence>
<feature type="binding site" evidence="8">
    <location>
        <position position="356"/>
    </location>
    <ligand>
        <name>substrate</name>
    </ligand>
</feature>
<feature type="binding site" evidence="8">
    <location>
        <position position="232"/>
    </location>
    <ligand>
        <name>substrate</name>
    </ligand>
</feature>
<feature type="binding site" evidence="9">
    <location>
        <position position="356"/>
    </location>
    <ligand>
        <name>Zn(2+)</name>
        <dbReference type="ChEBI" id="CHEBI:29105"/>
    </ligand>
</feature>
<keyword evidence="4 9" id="KW-0862">Zinc</keyword>
<dbReference type="Proteomes" id="UP000004348">
    <property type="component" value="Chromosome"/>
</dbReference>
<dbReference type="GO" id="GO:0000105">
    <property type="term" value="P:L-histidine biosynthetic process"/>
    <property type="evidence" value="ECO:0007669"/>
    <property type="project" value="UniProtKB-UniRule"/>
</dbReference>
<evidence type="ECO:0000256" key="1">
    <source>
        <dbReference type="ARBA" id="ARBA00010178"/>
    </source>
</evidence>
<evidence type="ECO:0000256" key="3">
    <source>
        <dbReference type="ARBA" id="ARBA00022723"/>
    </source>
</evidence>
<dbReference type="CDD" id="cd06572">
    <property type="entry name" value="Histidinol_dh"/>
    <property type="match status" value="1"/>
</dbReference>
<feature type="binding site" evidence="9">
    <location>
        <position position="257"/>
    </location>
    <ligand>
        <name>Zn(2+)</name>
        <dbReference type="ChEBI" id="CHEBI:29105"/>
    </ligand>
</feature>
<protein>
    <recommendedName>
        <fullName evidence="2 6">Histidinol dehydrogenase</fullName>
        <shortName evidence="6">HDH</shortName>
        <ecNumber evidence="6">1.1.1.23</ecNumber>
    </recommendedName>
</protein>
<dbReference type="EMBL" id="AEGP01000066">
    <property type="protein sequence ID" value="EGG41156.1"/>
    <property type="molecule type" value="Genomic_DNA"/>
</dbReference>
<dbReference type="STRING" id="886738.Nlim_1963"/>
<proteinExistence type="inferred from homology"/>
<comment type="caution">
    <text evidence="11">The sequence shown here is derived from an EMBL/GenBank/DDBJ whole genome shotgun (WGS) entry which is preliminary data.</text>
</comment>
<feature type="binding site" evidence="8">
    <location>
        <position position="410"/>
    </location>
    <ligand>
        <name>substrate</name>
    </ligand>
</feature>
<dbReference type="PROSITE" id="PS00611">
    <property type="entry name" value="HISOL_DEHYDROGENASE"/>
    <property type="match status" value="1"/>
</dbReference>
<feature type="binding site" evidence="8">
    <location>
        <position position="415"/>
    </location>
    <ligand>
        <name>substrate</name>
    </ligand>
</feature>
<dbReference type="UniPathway" id="UPA00031">
    <property type="reaction ID" value="UER00014"/>
</dbReference>
<reference evidence="11" key="1">
    <citation type="journal article" date="2011" name="PLoS ONE">
        <title>Genome of a low-salinity ammonia-oxidizing archaeon determined by single-cell and metagenomic analysis.</title>
        <authorList>
            <person name="Blainey P.C."/>
            <person name="Mosier A.C."/>
            <person name="Potanina A."/>
            <person name="Francis C.A."/>
            <person name="Quake S.R."/>
        </authorList>
    </citation>
    <scope>NUCLEOTIDE SEQUENCE [LARGE SCALE GENOMIC DNA]</scope>
    <source>
        <strain evidence="11">SFB1</strain>
    </source>
</reference>
<dbReference type="PATRIC" id="fig|886738.10.peg.2094"/>
<evidence type="ECO:0000256" key="4">
    <source>
        <dbReference type="ARBA" id="ARBA00022833"/>
    </source>
</evidence>
<evidence type="ECO:0000313" key="11">
    <source>
        <dbReference type="EMBL" id="EGG41156.1"/>
    </source>
</evidence>
<feature type="binding site" evidence="8">
    <location>
        <position position="254"/>
    </location>
    <ligand>
        <name>substrate</name>
    </ligand>
</feature>
<dbReference type="NCBIfam" id="TIGR00069">
    <property type="entry name" value="hisD"/>
    <property type="match status" value="1"/>
</dbReference>
<dbReference type="EC" id="1.1.1.23" evidence="6"/>